<organism evidence="2 3">
    <name type="scientific">Podilymbus podiceps</name>
    <name type="common">Pied-billed grebe</name>
    <dbReference type="NCBI Taxonomy" id="9252"/>
    <lineage>
        <taxon>Eukaryota</taxon>
        <taxon>Metazoa</taxon>
        <taxon>Chordata</taxon>
        <taxon>Craniata</taxon>
        <taxon>Vertebrata</taxon>
        <taxon>Euteleostomi</taxon>
        <taxon>Archelosauria</taxon>
        <taxon>Archosauria</taxon>
        <taxon>Dinosauria</taxon>
        <taxon>Saurischia</taxon>
        <taxon>Theropoda</taxon>
        <taxon>Coelurosauria</taxon>
        <taxon>Aves</taxon>
        <taxon>Neognathae</taxon>
        <taxon>Neoaves</taxon>
        <taxon>Mirandornithes</taxon>
        <taxon>Podicipediformes</taxon>
        <taxon>Podicipedidae</taxon>
        <taxon>Podilymbus</taxon>
    </lineage>
</organism>
<accession>A0A7L0TME3</accession>
<gene>
    <name evidence="2" type="primary">Hepacam_1</name>
    <name evidence="2" type="ORF">PODPOD_R13300</name>
</gene>
<dbReference type="AlphaFoldDB" id="A0A7L0TME3"/>
<sequence length="159" mass="17137">QDSINGTVGQAVLLPVSYRFGGAPRFPVPIQWTFSASRDPLISCTVLNCSLGAGGIPSSCSVRCFPHALYRSRVELFPENGSLLLRDLRLSDSGVYGISFTLSPPTRLINLTVHEPRFAPHHPGPEPGGGEGTAARVPCYVLGGCYCFILLLLQLLFHL</sequence>
<dbReference type="InterPro" id="IPR036179">
    <property type="entry name" value="Ig-like_dom_sf"/>
</dbReference>
<dbReference type="Gene3D" id="2.60.40.10">
    <property type="entry name" value="Immunoglobulins"/>
    <property type="match status" value="1"/>
</dbReference>
<evidence type="ECO:0000313" key="3">
    <source>
        <dbReference type="Proteomes" id="UP000555275"/>
    </source>
</evidence>
<protein>
    <submittedName>
        <fullName evidence="2">HECAM protein</fullName>
    </submittedName>
</protein>
<keyword evidence="1" id="KW-0812">Transmembrane</keyword>
<dbReference type="OrthoDB" id="6353782at2759"/>
<dbReference type="SUPFAM" id="SSF48726">
    <property type="entry name" value="Immunoglobulin"/>
    <property type="match status" value="1"/>
</dbReference>
<feature type="transmembrane region" description="Helical" evidence="1">
    <location>
        <begin position="137"/>
        <end position="157"/>
    </location>
</feature>
<name>A0A7L0TME3_PODPO</name>
<dbReference type="Proteomes" id="UP000555275">
    <property type="component" value="Unassembled WGS sequence"/>
</dbReference>
<proteinExistence type="predicted"/>
<dbReference type="EMBL" id="VXAO01004860">
    <property type="protein sequence ID" value="NXL55062.1"/>
    <property type="molecule type" value="Genomic_DNA"/>
</dbReference>
<reference evidence="2 3" key="1">
    <citation type="submission" date="2019-09" db="EMBL/GenBank/DDBJ databases">
        <title>Bird 10,000 Genomes (B10K) Project - Family phase.</title>
        <authorList>
            <person name="Zhang G."/>
        </authorList>
    </citation>
    <scope>NUCLEOTIDE SEQUENCE [LARGE SCALE GENOMIC DNA]</scope>
    <source>
        <strain evidence="2">B10K-DU-009-04</strain>
        <tissue evidence="2">Mixed tissue sample</tissue>
    </source>
</reference>
<evidence type="ECO:0000313" key="2">
    <source>
        <dbReference type="EMBL" id="NXL55062.1"/>
    </source>
</evidence>
<keyword evidence="3" id="KW-1185">Reference proteome</keyword>
<evidence type="ECO:0000256" key="1">
    <source>
        <dbReference type="SAM" id="Phobius"/>
    </source>
</evidence>
<keyword evidence="1" id="KW-0472">Membrane</keyword>
<dbReference type="InterPro" id="IPR013783">
    <property type="entry name" value="Ig-like_fold"/>
</dbReference>
<feature type="non-terminal residue" evidence="2">
    <location>
        <position position="159"/>
    </location>
</feature>
<comment type="caution">
    <text evidence="2">The sequence shown here is derived from an EMBL/GenBank/DDBJ whole genome shotgun (WGS) entry which is preliminary data.</text>
</comment>
<keyword evidence="1" id="KW-1133">Transmembrane helix</keyword>
<feature type="non-terminal residue" evidence="2">
    <location>
        <position position="1"/>
    </location>
</feature>